<name>D3PVD2_STANL</name>
<dbReference type="InterPro" id="IPR008278">
    <property type="entry name" value="4-PPantetheinyl_Trfase_dom"/>
</dbReference>
<evidence type="ECO:0000256" key="1">
    <source>
        <dbReference type="ARBA" id="ARBA00010990"/>
    </source>
</evidence>
<dbReference type="HOGENOM" id="CLU_057011_2_1_11"/>
<feature type="domain" description="4'-phosphopantetheinyl transferase" evidence="3">
    <location>
        <begin position="108"/>
        <end position="208"/>
    </location>
</feature>
<evidence type="ECO:0000256" key="2">
    <source>
        <dbReference type="ARBA" id="ARBA00022679"/>
    </source>
</evidence>
<dbReference type="eggNOG" id="COG2091">
    <property type="taxonomic scope" value="Bacteria"/>
</dbReference>
<dbReference type="PANTHER" id="PTHR12215">
    <property type="entry name" value="PHOSPHOPANTETHEINE TRANSFERASE"/>
    <property type="match status" value="1"/>
</dbReference>
<dbReference type="InterPro" id="IPR050559">
    <property type="entry name" value="P-Pant_transferase_sf"/>
</dbReference>
<dbReference type="Pfam" id="PF01648">
    <property type="entry name" value="ACPS"/>
    <property type="match status" value="1"/>
</dbReference>
<gene>
    <name evidence="4" type="ordered locus">Snas_1481</name>
</gene>
<dbReference type="OrthoDB" id="190168at2"/>
<dbReference type="KEGG" id="sna:Snas_1481"/>
<reference evidence="4 5" key="1">
    <citation type="journal article" date="2009" name="Stand. Genomic Sci.">
        <title>Complete genome sequence of Stackebrandtia nassauensis type strain (LLR-40K-21).</title>
        <authorList>
            <person name="Munk C."/>
            <person name="Lapidus A."/>
            <person name="Copeland A."/>
            <person name="Jando M."/>
            <person name="Mayilraj S."/>
            <person name="Glavina Del Rio T."/>
            <person name="Nolan M."/>
            <person name="Chen F."/>
            <person name="Lucas S."/>
            <person name="Tice H."/>
            <person name="Cheng J.F."/>
            <person name="Han C."/>
            <person name="Detter J.C."/>
            <person name="Bruce D."/>
            <person name="Goodwin L."/>
            <person name="Chain P."/>
            <person name="Pitluck S."/>
            <person name="Goker M."/>
            <person name="Ovchinikova G."/>
            <person name="Pati A."/>
            <person name="Ivanova N."/>
            <person name="Mavromatis K."/>
            <person name="Chen A."/>
            <person name="Palaniappan K."/>
            <person name="Land M."/>
            <person name="Hauser L."/>
            <person name="Chang Y.J."/>
            <person name="Jeffries C.D."/>
            <person name="Bristow J."/>
            <person name="Eisen J.A."/>
            <person name="Markowitz V."/>
            <person name="Hugenholtz P."/>
            <person name="Kyrpides N.C."/>
            <person name="Klenk H.P."/>
        </authorList>
    </citation>
    <scope>NUCLEOTIDE SEQUENCE [LARGE SCALE GENOMIC DNA]</scope>
    <source>
        <strain evidence="5">DSM 44728 / CIP 108903 / NRRL B-16338 / NBRC 102104 / LLR-40K-21</strain>
    </source>
</reference>
<dbReference type="Proteomes" id="UP000000844">
    <property type="component" value="Chromosome"/>
</dbReference>
<dbReference type="AlphaFoldDB" id="D3PVD2"/>
<dbReference type="STRING" id="446470.Snas_1481"/>
<dbReference type="RefSeq" id="WP_013016756.1">
    <property type="nucleotide sequence ID" value="NC_013947.1"/>
</dbReference>
<evidence type="ECO:0000313" key="4">
    <source>
        <dbReference type="EMBL" id="ADD41185.1"/>
    </source>
</evidence>
<dbReference type="Gene3D" id="3.90.470.20">
    <property type="entry name" value="4'-phosphopantetheinyl transferase domain"/>
    <property type="match status" value="2"/>
</dbReference>
<dbReference type="GO" id="GO:0019878">
    <property type="term" value="P:lysine biosynthetic process via aminoadipic acid"/>
    <property type="evidence" value="ECO:0007669"/>
    <property type="project" value="TreeGrafter"/>
</dbReference>
<comment type="similarity">
    <text evidence="1">Belongs to the P-Pant transferase superfamily. Gsp/Sfp/HetI/AcpT family.</text>
</comment>
<proteinExistence type="inferred from homology"/>
<dbReference type="PANTHER" id="PTHR12215:SF10">
    <property type="entry name" value="L-AMINOADIPATE-SEMIALDEHYDE DEHYDROGENASE-PHOSPHOPANTETHEINYL TRANSFERASE"/>
    <property type="match status" value="1"/>
</dbReference>
<protein>
    <submittedName>
        <fullName evidence="4">4'-phosphopantetheinyl transferase</fullName>
    </submittedName>
</protein>
<evidence type="ECO:0000259" key="3">
    <source>
        <dbReference type="Pfam" id="PF01648"/>
    </source>
</evidence>
<sequence length="233" mass="25052">MPIECSVYWARPGDARPEHRRMFTGAELARATAYRRAIDTARFVVGCALSRLALGELLSLPPGDVPLLRDCADCGQPHGRPRLADDSAHVSVSHSGEHVVVAVTRAAPLGVDIEQHKPQSVDLAEAVLTETEQAGFSALPKTERVAGFFRYWTRKEAVLKATGDGLRVPMTAIEVSAPHSPAALLRFDGRPTLRLRLADLSVDAEHSAAIAVETTDPPTMTHVDGRVLLAAVS</sequence>
<dbReference type="SUPFAM" id="SSF56214">
    <property type="entry name" value="4'-phosphopantetheinyl transferase"/>
    <property type="match status" value="2"/>
</dbReference>
<dbReference type="InterPro" id="IPR037143">
    <property type="entry name" value="4-PPantetheinyl_Trfase_dom_sf"/>
</dbReference>
<organism evidence="4 5">
    <name type="scientific">Stackebrandtia nassauensis (strain DSM 44728 / CIP 108903 / NRRL B-16338 / NBRC 102104 / LLR-40K-21)</name>
    <dbReference type="NCBI Taxonomy" id="446470"/>
    <lineage>
        <taxon>Bacteria</taxon>
        <taxon>Bacillati</taxon>
        <taxon>Actinomycetota</taxon>
        <taxon>Actinomycetes</taxon>
        <taxon>Glycomycetales</taxon>
        <taxon>Glycomycetaceae</taxon>
        <taxon>Stackebrandtia</taxon>
    </lineage>
</organism>
<dbReference type="EMBL" id="CP001778">
    <property type="protein sequence ID" value="ADD41185.1"/>
    <property type="molecule type" value="Genomic_DNA"/>
</dbReference>
<keyword evidence="5" id="KW-1185">Reference proteome</keyword>
<keyword evidence="2 4" id="KW-0808">Transferase</keyword>
<accession>D3PVD2</accession>
<dbReference type="GO" id="GO:0000287">
    <property type="term" value="F:magnesium ion binding"/>
    <property type="evidence" value="ECO:0007669"/>
    <property type="project" value="InterPro"/>
</dbReference>
<evidence type="ECO:0000313" key="5">
    <source>
        <dbReference type="Proteomes" id="UP000000844"/>
    </source>
</evidence>
<dbReference type="GO" id="GO:0005829">
    <property type="term" value="C:cytosol"/>
    <property type="evidence" value="ECO:0007669"/>
    <property type="project" value="TreeGrafter"/>
</dbReference>
<dbReference type="GO" id="GO:0008897">
    <property type="term" value="F:holo-[acyl-carrier-protein] synthase activity"/>
    <property type="evidence" value="ECO:0007669"/>
    <property type="project" value="InterPro"/>
</dbReference>